<dbReference type="GO" id="GO:0016743">
    <property type="term" value="F:carboxyl- or carbamoyltransferase activity"/>
    <property type="evidence" value="ECO:0007669"/>
    <property type="project" value="UniProtKB-UniRule"/>
</dbReference>
<keyword evidence="13" id="KW-1185">Reference proteome</keyword>
<comment type="caution">
    <text evidence="12">The sequence shown here is derived from an EMBL/GenBank/DDBJ whole genome shotgun (WGS) entry which is preliminary data.</text>
</comment>
<evidence type="ECO:0000256" key="6">
    <source>
        <dbReference type="ARBA" id="ARBA00022840"/>
    </source>
</evidence>
<evidence type="ECO:0000256" key="9">
    <source>
        <dbReference type="ARBA" id="ARBA00049152"/>
    </source>
</evidence>
<dbReference type="Gene3D" id="3.90.226.10">
    <property type="entry name" value="2-enoyl-CoA Hydratase, Chain A, domain 1"/>
    <property type="match status" value="1"/>
</dbReference>
<dbReference type="InterPro" id="IPR001095">
    <property type="entry name" value="Acetyl_CoA_COase_a_su"/>
</dbReference>
<evidence type="ECO:0000256" key="8">
    <source>
        <dbReference type="ARBA" id="ARBA00023160"/>
    </source>
</evidence>
<keyword evidence="7 10" id="KW-0443">Lipid metabolism</keyword>
<dbReference type="GO" id="GO:0009317">
    <property type="term" value="C:acetyl-CoA carboxylase complex"/>
    <property type="evidence" value="ECO:0007669"/>
    <property type="project" value="InterPro"/>
</dbReference>
<dbReference type="GO" id="GO:2001295">
    <property type="term" value="P:malonyl-CoA biosynthetic process"/>
    <property type="evidence" value="ECO:0007669"/>
    <property type="project" value="UniProtKB-UniRule"/>
</dbReference>
<dbReference type="NCBIfam" id="TIGR00513">
    <property type="entry name" value="accA"/>
    <property type="match status" value="1"/>
</dbReference>
<comment type="function">
    <text evidence="10">Component of the acetyl coenzyme A carboxylase (ACC) complex. First, biotin carboxylase catalyzes the carboxylation of biotin on its carrier protein (BCCP) and then the CO(2) group is transferred by the carboxyltransferase to acetyl-CoA to form malonyl-CoA.</text>
</comment>
<dbReference type="SUPFAM" id="SSF52096">
    <property type="entry name" value="ClpP/crotonase"/>
    <property type="match status" value="1"/>
</dbReference>
<dbReference type="Pfam" id="PF03255">
    <property type="entry name" value="ACCA"/>
    <property type="match status" value="1"/>
</dbReference>
<dbReference type="PANTHER" id="PTHR42853:SF3">
    <property type="entry name" value="ACETYL-COENZYME A CARBOXYLASE CARBOXYL TRANSFERASE SUBUNIT ALPHA, CHLOROPLASTIC"/>
    <property type="match status" value="1"/>
</dbReference>
<reference evidence="12 13" key="1">
    <citation type="submission" date="2019-03" db="EMBL/GenBank/DDBJ databases">
        <title>Genomic Encyclopedia of Type Strains, Phase IV (KMG-IV): sequencing the most valuable type-strain genomes for metagenomic binning, comparative biology and taxonomic classification.</title>
        <authorList>
            <person name="Goeker M."/>
        </authorList>
    </citation>
    <scope>NUCLEOTIDE SEQUENCE [LARGE SCALE GENOMIC DNA]</scope>
    <source>
        <strain evidence="12 13">DSM 100013</strain>
    </source>
</reference>
<protein>
    <recommendedName>
        <fullName evidence="10">Acetyl-coenzyme A carboxylase carboxyl transferase subunit alpha</fullName>
        <shortName evidence="10">ACCase subunit alpha</shortName>
        <shortName evidence="10">Acetyl-CoA carboxylase carboxyltransferase subunit alpha</shortName>
        <ecNumber evidence="10">2.1.3.15</ecNumber>
    </recommendedName>
</protein>
<proteinExistence type="inferred from homology"/>
<gene>
    <name evidence="10" type="primary">accA</name>
    <name evidence="12" type="ORF">EDD79_10207</name>
</gene>
<evidence type="ECO:0000256" key="2">
    <source>
        <dbReference type="ARBA" id="ARBA00022516"/>
    </source>
</evidence>
<evidence type="ECO:0000259" key="11">
    <source>
        <dbReference type="PROSITE" id="PS50989"/>
    </source>
</evidence>
<dbReference type="PRINTS" id="PR01069">
    <property type="entry name" value="ACCCTRFRASEA"/>
</dbReference>
<dbReference type="PROSITE" id="PS50989">
    <property type="entry name" value="COA_CT_CTER"/>
    <property type="match status" value="1"/>
</dbReference>
<organism evidence="12 13">
    <name type="scientific">Serpentinicella alkaliphila</name>
    <dbReference type="NCBI Taxonomy" id="1734049"/>
    <lineage>
        <taxon>Bacteria</taxon>
        <taxon>Bacillati</taxon>
        <taxon>Bacillota</taxon>
        <taxon>Clostridia</taxon>
        <taxon>Peptostreptococcales</taxon>
        <taxon>Natronincolaceae</taxon>
        <taxon>Serpentinicella</taxon>
    </lineage>
</organism>
<name>A0A4R2TFR3_9FIRM</name>
<evidence type="ECO:0000313" key="13">
    <source>
        <dbReference type="Proteomes" id="UP000295504"/>
    </source>
</evidence>
<dbReference type="GO" id="GO:0006633">
    <property type="term" value="P:fatty acid biosynthetic process"/>
    <property type="evidence" value="ECO:0007669"/>
    <property type="project" value="UniProtKB-KW"/>
</dbReference>
<keyword evidence="6 10" id="KW-0067">ATP-binding</keyword>
<dbReference type="InterPro" id="IPR029045">
    <property type="entry name" value="ClpP/crotonase-like_dom_sf"/>
</dbReference>
<dbReference type="NCBIfam" id="NF004344">
    <property type="entry name" value="PRK05724.1"/>
    <property type="match status" value="1"/>
</dbReference>
<keyword evidence="10" id="KW-0963">Cytoplasm</keyword>
<keyword evidence="4 10" id="KW-0547">Nucleotide-binding</keyword>
<comment type="subunit">
    <text evidence="10">Acetyl-CoA carboxylase is a heterohexamer composed of biotin carboxyl carrier protein (AccB), biotin carboxylase (AccC) and two subunits each of ACCase subunit alpha (AccA) and ACCase subunit beta (AccD).</text>
</comment>
<comment type="catalytic activity">
    <reaction evidence="9 10">
        <text>N(6)-carboxybiotinyl-L-lysyl-[protein] + acetyl-CoA = N(6)-biotinyl-L-lysyl-[protein] + malonyl-CoA</text>
        <dbReference type="Rhea" id="RHEA:54728"/>
        <dbReference type="Rhea" id="RHEA-COMP:10505"/>
        <dbReference type="Rhea" id="RHEA-COMP:10506"/>
        <dbReference type="ChEBI" id="CHEBI:57288"/>
        <dbReference type="ChEBI" id="CHEBI:57384"/>
        <dbReference type="ChEBI" id="CHEBI:83144"/>
        <dbReference type="ChEBI" id="CHEBI:83145"/>
        <dbReference type="EC" id="2.1.3.15"/>
    </reaction>
</comment>
<dbReference type="AlphaFoldDB" id="A0A4R2TFR3"/>
<dbReference type="InterPro" id="IPR011763">
    <property type="entry name" value="COA_CT_C"/>
</dbReference>
<evidence type="ECO:0000313" key="12">
    <source>
        <dbReference type="EMBL" id="TCQ01951.1"/>
    </source>
</evidence>
<keyword evidence="8 10" id="KW-0275">Fatty acid biosynthesis</keyword>
<accession>A0A4R2TFR3</accession>
<dbReference type="EC" id="2.1.3.15" evidence="10"/>
<dbReference type="NCBIfam" id="NF041504">
    <property type="entry name" value="AccA_sub"/>
    <property type="match status" value="1"/>
</dbReference>
<keyword evidence="2 10" id="KW-0444">Lipid biosynthesis</keyword>
<dbReference type="EMBL" id="SLYC01000020">
    <property type="protein sequence ID" value="TCQ01951.1"/>
    <property type="molecule type" value="Genomic_DNA"/>
</dbReference>
<dbReference type="UniPathway" id="UPA00655">
    <property type="reaction ID" value="UER00711"/>
</dbReference>
<comment type="pathway">
    <text evidence="1 10">Lipid metabolism; malonyl-CoA biosynthesis; malonyl-CoA from acetyl-CoA: step 1/1.</text>
</comment>
<feature type="domain" description="CoA carboxyltransferase C-terminal" evidence="11">
    <location>
        <begin position="38"/>
        <end position="292"/>
    </location>
</feature>
<dbReference type="OrthoDB" id="9808023at2"/>
<evidence type="ECO:0000256" key="3">
    <source>
        <dbReference type="ARBA" id="ARBA00022679"/>
    </source>
</evidence>
<keyword evidence="3 10" id="KW-0808">Transferase</keyword>
<dbReference type="GO" id="GO:0003989">
    <property type="term" value="F:acetyl-CoA carboxylase activity"/>
    <property type="evidence" value="ECO:0007669"/>
    <property type="project" value="InterPro"/>
</dbReference>
<dbReference type="PANTHER" id="PTHR42853">
    <property type="entry name" value="ACETYL-COENZYME A CARBOXYLASE CARBOXYL TRANSFERASE SUBUNIT ALPHA"/>
    <property type="match status" value="1"/>
</dbReference>
<evidence type="ECO:0000256" key="7">
    <source>
        <dbReference type="ARBA" id="ARBA00023098"/>
    </source>
</evidence>
<evidence type="ECO:0000256" key="4">
    <source>
        <dbReference type="ARBA" id="ARBA00022741"/>
    </source>
</evidence>
<comment type="subcellular location">
    <subcellularLocation>
        <location evidence="10">Cytoplasm</location>
    </subcellularLocation>
</comment>
<comment type="similarity">
    <text evidence="10">Belongs to the AccA family.</text>
</comment>
<dbReference type="Proteomes" id="UP000295504">
    <property type="component" value="Unassembled WGS sequence"/>
</dbReference>
<dbReference type="HAMAP" id="MF_00823">
    <property type="entry name" value="AcetylCoA_CT_alpha"/>
    <property type="match status" value="1"/>
</dbReference>
<evidence type="ECO:0000256" key="10">
    <source>
        <dbReference type="HAMAP-Rule" id="MF_00823"/>
    </source>
</evidence>
<evidence type="ECO:0000256" key="1">
    <source>
        <dbReference type="ARBA" id="ARBA00004956"/>
    </source>
</evidence>
<dbReference type="GO" id="GO:0005524">
    <property type="term" value="F:ATP binding"/>
    <property type="evidence" value="ECO:0007669"/>
    <property type="project" value="UniProtKB-KW"/>
</dbReference>
<evidence type="ECO:0000256" key="5">
    <source>
        <dbReference type="ARBA" id="ARBA00022832"/>
    </source>
</evidence>
<keyword evidence="5 10" id="KW-0276">Fatty acid metabolism</keyword>
<sequence length="318" mass="35636">MNSNLEFEKPIRELENKINELKGFAKDNSLDLTHEIDILSNKLENMKREVYENLSPWQKVKLARLQERPTSLDYIKKLITDFTQLHGDRYFGNDRAIIAGIGMFEGIPVTVIGQQKGKDLDENIRRNFGMPHPEGYRKALRLMEQAAKFNRPIITFVDTPGAYPGLGAEERGQGEAIAVNLMTMSRLKTPIISVVIGEGGSGGALALGVADRVCMLENSIYSVISPEGLSSILWKDSNLAPVAADIMKLTAQDLMSLKVIDTIIKEPLGGAHKDLDITANNMKQYILGELKELRKLTHNELLDRRYKKLRSIGVYEQV</sequence>
<dbReference type="RefSeq" id="WP_132848633.1">
    <property type="nucleotide sequence ID" value="NZ_CP058648.1"/>
</dbReference>